<keyword evidence="6" id="KW-0408">Iron</keyword>
<dbReference type="GO" id="GO:0006826">
    <property type="term" value="P:iron ion transport"/>
    <property type="evidence" value="ECO:0007669"/>
    <property type="project" value="UniProtKB-KW"/>
</dbReference>
<dbReference type="InterPro" id="IPR008969">
    <property type="entry name" value="CarboxyPept-like_regulatory"/>
</dbReference>
<keyword evidence="9 10" id="KW-0998">Cell outer membrane</keyword>
<dbReference type="InterPro" id="IPR000531">
    <property type="entry name" value="Beta-barrel_TonB"/>
</dbReference>
<dbReference type="Pfam" id="PF07660">
    <property type="entry name" value="STN"/>
    <property type="match status" value="1"/>
</dbReference>
<evidence type="ECO:0000256" key="4">
    <source>
        <dbReference type="ARBA" id="ARBA00022496"/>
    </source>
</evidence>
<reference evidence="15 16" key="1">
    <citation type="submission" date="2018-12" db="EMBL/GenBank/DDBJ databases">
        <title>The Draft Genome Sequence of the Soil Bacterium Pedobacter tournemirensis R1.</title>
        <authorList>
            <person name="He J."/>
        </authorList>
    </citation>
    <scope>NUCLEOTIDE SEQUENCE [LARGE SCALE GENOMIC DNA]</scope>
    <source>
        <strain evidence="15 16">R1</strain>
    </source>
</reference>
<feature type="domain" description="TonB-dependent receptor plug" evidence="14">
    <location>
        <begin position="225"/>
        <end position="330"/>
    </location>
</feature>
<evidence type="ECO:0000313" key="16">
    <source>
        <dbReference type="Proteomes" id="UP000290848"/>
    </source>
</evidence>
<evidence type="ECO:0000259" key="13">
    <source>
        <dbReference type="Pfam" id="PF07660"/>
    </source>
</evidence>
<dbReference type="Gene3D" id="2.40.170.20">
    <property type="entry name" value="TonB-dependent receptor, beta-barrel domain"/>
    <property type="match status" value="1"/>
</dbReference>
<evidence type="ECO:0000259" key="14">
    <source>
        <dbReference type="Pfam" id="PF07715"/>
    </source>
</evidence>
<evidence type="ECO:0000256" key="8">
    <source>
        <dbReference type="ARBA" id="ARBA00023136"/>
    </source>
</evidence>
<dbReference type="NCBIfam" id="TIGR04056">
    <property type="entry name" value="OMP_RagA_SusC"/>
    <property type="match status" value="1"/>
</dbReference>
<keyword evidence="7 11" id="KW-0798">TonB box</keyword>
<evidence type="ECO:0000256" key="1">
    <source>
        <dbReference type="ARBA" id="ARBA00004571"/>
    </source>
</evidence>
<dbReference type="InterPro" id="IPR037066">
    <property type="entry name" value="Plug_dom_sf"/>
</dbReference>
<keyword evidence="8 10" id="KW-0472">Membrane</keyword>
<keyword evidence="5 10" id="KW-0812">Transmembrane</keyword>
<evidence type="ECO:0000256" key="2">
    <source>
        <dbReference type="ARBA" id="ARBA00022448"/>
    </source>
</evidence>
<dbReference type="AlphaFoldDB" id="A0A4V1KIZ9"/>
<dbReference type="GO" id="GO:0009279">
    <property type="term" value="C:cell outer membrane"/>
    <property type="evidence" value="ECO:0007669"/>
    <property type="project" value="UniProtKB-SubCell"/>
</dbReference>
<protein>
    <submittedName>
        <fullName evidence="15">SusC/RagA family TonB-linked outer membrane protein</fullName>
    </submittedName>
</protein>
<keyword evidence="4" id="KW-0410">Iron transport</keyword>
<dbReference type="Proteomes" id="UP000290848">
    <property type="component" value="Unassembled WGS sequence"/>
</dbReference>
<dbReference type="InterPro" id="IPR039426">
    <property type="entry name" value="TonB-dep_rcpt-like"/>
</dbReference>
<feature type="domain" description="TonB-dependent receptor-like beta-barrel" evidence="12">
    <location>
        <begin position="555"/>
        <end position="1142"/>
    </location>
</feature>
<dbReference type="InterPro" id="IPR011662">
    <property type="entry name" value="Secretin/TonB_short_N"/>
</dbReference>
<dbReference type="SUPFAM" id="SSF49464">
    <property type="entry name" value="Carboxypeptidase regulatory domain-like"/>
    <property type="match status" value="1"/>
</dbReference>
<evidence type="ECO:0000256" key="3">
    <source>
        <dbReference type="ARBA" id="ARBA00022452"/>
    </source>
</evidence>
<keyword evidence="3 10" id="KW-1134">Transmembrane beta strand</keyword>
<dbReference type="Gene3D" id="2.60.40.1120">
    <property type="entry name" value="Carboxypeptidase-like, regulatory domain"/>
    <property type="match status" value="1"/>
</dbReference>
<evidence type="ECO:0000313" key="15">
    <source>
        <dbReference type="EMBL" id="RXF72452.1"/>
    </source>
</evidence>
<dbReference type="FunFam" id="2.60.40.1120:FF:000003">
    <property type="entry name" value="Outer membrane protein Omp121"/>
    <property type="match status" value="1"/>
</dbReference>
<comment type="similarity">
    <text evidence="10 11">Belongs to the TonB-dependent receptor family.</text>
</comment>
<dbReference type="InterPro" id="IPR036942">
    <property type="entry name" value="Beta-barrel_TonB_sf"/>
</dbReference>
<dbReference type="Pfam" id="PF07715">
    <property type="entry name" value="Plug"/>
    <property type="match status" value="1"/>
</dbReference>
<keyword evidence="4" id="KW-0406">Ion transport</keyword>
<comment type="subcellular location">
    <subcellularLocation>
        <location evidence="1 10">Cell outer membrane</location>
        <topology evidence="1 10">Multi-pass membrane protein</topology>
    </subcellularLocation>
</comment>
<accession>A0A4V1KIZ9</accession>
<evidence type="ECO:0000256" key="7">
    <source>
        <dbReference type="ARBA" id="ARBA00023077"/>
    </source>
</evidence>
<dbReference type="Pfam" id="PF00593">
    <property type="entry name" value="TonB_dep_Rec_b-barrel"/>
    <property type="match status" value="1"/>
</dbReference>
<dbReference type="SUPFAM" id="SSF56935">
    <property type="entry name" value="Porins"/>
    <property type="match status" value="1"/>
</dbReference>
<dbReference type="NCBIfam" id="TIGR04057">
    <property type="entry name" value="SusC_RagA_signa"/>
    <property type="match status" value="1"/>
</dbReference>
<evidence type="ECO:0000256" key="5">
    <source>
        <dbReference type="ARBA" id="ARBA00022692"/>
    </source>
</evidence>
<dbReference type="InterPro" id="IPR012910">
    <property type="entry name" value="Plug_dom"/>
</dbReference>
<feature type="domain" description="Secretin/TonB short N-terminal" evidence="13">
    <location>
        <begin position="68"/>
        <end position="119"/>
    </location>
</feature>
<evidence type="ECO:0000256" key="6">
    <source>
        <dbReference type="ARBA" id="ARBA00023004"/>
    </source>
</evidence>
<evidence type="ECO:0000259" key="12">
    <source>
        <dbReference type="Pfam" id="PF00593"/>
    </source>
</evidence>
<dbReference type="Pfam" id="PF13715">
    <property type="entry name" value="CarbopepD_reg_2"/>
    <property type="match status" value="1"/>
</dbReference>
<sequence>MKFFDSPNRSILYCVRFKILLTMKLTLIIILSAILQVHGVGYAQKVSISQNDITLRQVFKEINKQTGYKFLYSTEMLKNSKPVSVHFKNAPLSDILEKCFEEQALTFKIIDKTIIVKQKEQPAITNKPAPPSLQIAVKGKVTDEKGAPLPGVSVKVEGTSIGVSTDLNGNFSIALPDNRHRLLFSFIGFASQTVTISGQTNIHVVLKEEMTSLNEVVVVGYSSQKKKDLTGAVSIVDVEEMTKQPSPSISNLLQGQASGVTILGSGQPGEAPQIRIRGLNTFGNNTPLFVIDGVPTQNVSDINPNDIASMQVLKDAGSASIYGSRASNGVIIVTTKSGTGKVKIQYDAYYGTQRPKSGNVWDILSPQEMANLKRLAQTNSGKTVFDDDLYGDGPTYVLPDYILPEGASEGDPGTNPALYNVNPNFTEQAEYDAFNRITKANKTGTDWYHEIFNPAPLTSHNLAVSGGTEQGSYLFSMNYFNQEGTLLETYFKRYSVRANTSYKVGKNIRIGENLEYSIVNNPQIAGLTGDNAIGHAFREQPIIPVRDIMGNYAGSYGGNLGDAYNPVAMLERTRNNKTQNNRLFGSVYAEADILKMFTLRTVFGGESYSGNSRSFTFPQYENAENSTSNSYNEDSNNGYNFTWTNTLSFNKDFGKHHLKVLAGTEFYKNRYNTMGGSRKGYFSFDPNYTTLSSGSPDGIFNYSAREADALFSLIGRADYNYKGKYLLGATIRRDGSSKFLENVYGWFPSVSAGWRISQEPFLKDITWISDLKIRGGWGIMGNQLNVTGDNSFSTYSSAVGQSFYPINGGNSVVTGFYQNQFGNPVAKWEKDINSNFGFDASLFHGKLEITADYYRKDIRDLLFNPEMIATQGTAIPPYINIAQMKNDGFDISLTGNTNITPALKLNATATVTTYRNKIMQVSSSANYYDEDGRRFDGSNIIRNEVGHSIAEFFGYKVAGFWNTQDEIEQANARAKEASGDSMAEYQTDIGLGRFKYEDVNGDGRITALDRTFLGNANPDFSYGLNLGLTFKDFDLSMFFYGVQGNKIWNQVKWWTDFYPSFNGAKSYTALYDSWTPQNHNASAPIQEETNSFSTNAVPNSYFVESGSYLRLKNAQIGYSLPVKTLQRFGVSRLRVYLSAANLFTVTKYSGVDPEIGTSSETDSQTAYGVDDGSYPSQRTFLLGLNLTF</sequence>
<keyword evidence="2 10" id="KW-0813">Transport</keyword>
<organism evidence="15 16">
    <name type="scientific">Arcticibacter tournemirensis</name>
    <dbReference type="NCBI Taxonomy" id="699437"/>
    <lineage>
        <taxon>Bacteria</taxon>
        <taxon>Pseudomonadati</taxon>
        <taxon>Bacteroidota</taxon>
        <taxon>Sphingobacteriia</taxon>
        <taxon>Sphingobacteriales</taxon>
        <taxon>Sphingobacteriaceae</taxon>
        <taxon>Arcticibacter</taxon>
    </lineage>
</organism>
<evidence type="ECO:0000256" key="11">
    <source>
        <dbReference type="RuleBase" id="RU003357"/>
    </source>
</evidence>
<comment type="caution">
    <text evidence="15">The sequence shown here is derived from an EMBL/GenBank/DDBJ whole genome shotgun (WGS) entry which is preliminary data.</text>
</comment>
<evidence type="ECO:0000256" key="9">
    <source>
        <dbReference type="ARBA" id="ARBA00023237"/>
    </source>
</evidence>
<gene>
    <name evidence="15" type="ORF">EKH83_01645</name>
</gene>
<dbReference type="Gene3D" id="2.170.130.10">
    <property type="entry name" value="TonB-dependent receptor, plug domain"/>
    <property type="match status" value="1"/>
</dbReference>
<evidence type="ECO:0000256" key="10">
    <source>
        <dbReference type="PROSITE-ProRule" id="PRU01360"/>
    </source>
</evidence>
<dbReference type="PROSITE" id="PS52016">
    <property type="entry name" value="TONB_DEPENDENT_REC_3"/>
    <property type="match status" value="1"/>
</dbReference>
<dbReference type="InterPro" id="IPR023997">
    <property type="entry name" value="TonB-dep_OMP_SusC/RagA_CS"/>
</dbReference>
<dbReference type="EMBL" id="RXOC01000001">
    <property type="protein sequence ID" value="RXF72452.1"/>
    <property type="molecule type" value="Genomic_DNA"/>
</dbReference>
<proteinExistence type="inferred from homology"/>
<dbReference type="InterPro" id="IPR023996">
    <property type="entry name" value="TonB-dep_OMP_SusC/RagA"/>
</dbReference>
<name>A0A4V1KIZ9_9SPHI</name>